<dbReference type="InterPro" id="IPR029071">
    <property type="entry name" value="Ubiquitin-like_domsf"/>
</dbReference>
<proteinExistence type="predicted"/>
<keyword evidence="2" id="KW-1185">Reference proteome</keyword>
<accession>A0A9K3CUV0</accession>
<protein>
    <submittedName>
        <fullName evidence="1">Uncharacterized protein</fullName>
    </submittedName>
</protein>
<gene>
    <name evidence="1" type="ORF">KIPB_005096</name>
</gene>
<sequence>MAGHRFAYKQIVRIPDRLKKSTSIRARGSVPLIVEVHPDCRELQDIFQRETGGCYQHIIDNPRTHTVESYLHLLLENILADVPECRGLLLMHEDRQLHPSMSMEGVYSQCKDPEDGWVYLRLMDYDT</sequence>
<organism evidence="1 2">
    <name type="scientific">Kipferlia bialata</name>
    <dbReference type="NCBI Taxonomy" id="797122"/>
    <lineage>
        <taxon>Eukaryota</taxon>
        <taxon>Metamonada</taxon>
        <taxon>Carpediemonas-like organisms</taxon>
        <taxon>Kipferlia</taxon>
    </lineage>
</organism>
<dbReference type="Proteomes" id="UP000265618">
    <property type="component" value="Unassembled WGS sequence"/>
</dbReference>
<reference evidence="1 2" key="1">
    <citation type="journal article" date="2018" name="PLoS ONE">
        <title>The draft genome of Kipferlia bialata reveals reductive genome evolution in fornicate parasites.</title>
        <authorList>
            <person name="Tanifuji G."/>
            <person name="Takabayashi S."/>
            <person name="Kume K."/>
            <person name="Takagi M."/>
            <person name="Nakayama T."/>
            <person name="Kamikawa R."/>
            <person name="Inagaki Y."/>
            <person name="Hashimoto T."/>
        </authorList>
    </citation>
    <scope>NUCLEOTIDE SEQUENCE [LARGE SCALE GENOMIC DNA]</scope>
    <source>
        <strain evidence="1">NY0173</strain>
    </source>
</reference>
<dbReference type="SUPFAM" id="SSF54236">
    <property type="entry name" value="Ubiquitin-like"/>
    <property type="match status" value="1"/>
</dbReference>
<evidence type="ECO:0000313" key="2">
    <source>
        <dbReference type="Proteomes" id="UP000265618"/>
    </source>
</evidence>
<comment type="caution">
    <text evidence="1">The sequence shown here is derived from an EMBL/GenBank/DDBJ whole genome shotgun (WGS) entry which is preliminary data.</text>
</comment>
<dbReference type="EMBL" id="BDIP01001158">
    <property type="protein sequence ID" value="GIQ83733.1"/>
    <property type="molecule type" value="Genomic_DNA"/>
</dbReference>
<name>A0A9K3CUV0_9EUKA</name>
<dbReference type="AlphaFoldDB" id="A0A9K3CUV0"/>
<dbReference type="Gene3D" id="3.10.20.90">
    <property type="entry name" value="Phosphatidylinositol 3-kinase Catalytic Subunit, Chain A, domain 1"/>
    <property type="match status" value="1"/>
</dbReference>
<evidence type="ECO:0000313" key="1">
    <source>
        <dbReference type="EMBL" id="GIQ83733.1"/>
    </source>
</evidence>